<keyword evidence="10" id="KW-0472">Membrane</keyword>
<dbReference type="NCBIfam" id="TIGR03499">
    <property type="entry name" value="FlhF"/>
    <property type="match status" value="1"/>
</dbReference>
<name>A0A0K2SK76_LIMPI</name>
<feature type="domain" description="AAA+ ATPase" evidence="15">
    <location>
        <begin position="243"/>
        <end position="389"/>
    </location>
</feature>
<keyword evidence="8" id="KW-0653">Protein transport</keyword>
<accession>A0A0K2SK76</accession>
<comment type="subcellular location">
    <subcellularLocation>
        <location evidence="1">Cell membrane</location>
        <topology evidence="1">Peripheral membrane protein</topology>
        <orientation evidence="1">Cytoplasmic side</orientation>
    </subcellularLocation>
</comment>
<keyword evidence="7" id="KW-1005">Bacterial flagellum biogenesis</keyword>
<keyword evidence="17" id="KW-0282">Flagellum</keyword>
<feature type="domain" description="SRP54-type proteins GTP-binding" evidence="16">
    <location>
        <begin position="244"/>
        <end position="435"/>
    </location>
</feature>
<keyword evidence="6" id="KW-0547">Nucleotide-binding</keyword>
<dbReference type="Gene3D" id="1.20.120.1380">
    <property type="entry name" value="Flagellar FlhF biosynthesis protein, N domain"/>
    <property type="match status" value="1"/>
</dbReference>
<dbReference type="PANTHER" id="PTHR43134:SF3">
    <property type="entry name" value="FLAGELLAR BIOSYNTHESIS PROTEIN FLHF"/>
    <property type="match status" value="1"/>
</dbReference>
<evidence type="ECO:0000259" key="16">
    <source>
        <dbReference type="SMART" id="SM00962"/>
    </source>
</evidence>
<evidence type="ECO:0000256" key="2">
    <source>
        <dbReference type="ARBA" id="ARBA00008531"/>
    </source>
</evidence>
<dbReference type="GO" id="GO:0044781">
    <property type="term" value="P:bacterial-type flagellum organization"/>
    <property type="evidence" value="ECO:0007669"/>
    <property type="project" value="UniProtKB-UniRule"/>
</dbReference>
<dbReference type="GO" id="GO:0005047">
    <property type="term" value="F:signal recognition particle binding"/>
    <property type="evidence" value="ECO:0007669"/>
    <property type="project" value="TreeGrafter"/>
</dbReference>
<evidence type="ECO:0000256" key="7">
    <source>
        <dbReference type="ARBA" id="ARBA00022795"/>
    </source>
</evidence>
<reference evidence="18" key="2">
    <citation type="journal article" date="2016" name="Int. J. Syst. Evol. Microbiol.">
        <title>Complete genome sequence and cell structure of Limnochorda pilosa, a Gram-negative spore-former within the phylum Firmicutes.</title>
        <authorList>
            <person name="Watanabe M."/>
            <person name="Kojima H."/>
            <person name="Fukui M."/>
        </authorList>
    </citation>
    <scope>NUCLEOTIDE SEQUENCE [LARGE SCALE GENOMIC DNA]</scope>
    <source>
        <strain evidence="18">HC45</strain>
    </source>
</reference>
<proteinExistence type="inferred from homology"/>
<dbReference type="InterPro" id="IPR020006">
    <property type="entry name" value="FlhF"/>
</dbReference>
<dbReference type="InterPro" id="IPR003593">
    <property type="entry name" value="AAA+_ATPase"/>
</dbReference>
<keyword evidence="4" id="KW-0813">Transport</keyword>
<evidence type="ECO:0000256" key="3">
    <source>
        <dbReference type="ARBA" id="ARBA00014919"/>
    </source>
</evidence>
<dbReference type="AlphaFoldDB" id="A0A0K2SK76"/>
<dbReference type="KEGG" id="lpil:LIP_1672"/>
<evidence type="ECO:0000256" key="9">
    <source>
        <dbReference type="ARBA" id="ARBA00023134"/>
    </source>
</evidence>
<dbReference type="FunFam" id="3.40.50.300:FF:000695">
    <property type="entry name" value="Flagellar biosynthesis regulator FlhF"/>
    <property type="match status" value="1"/>
</dbReference>
<evidence type="ECO:0000313" key="18">
    <source>
        <dbReference type="Proteomes" id="UP000065807"/>
    </source>
</evidence>
<dbReference type="Pfam" id="PF00448">
    <property type="entry name" value="SRP54"/>
    <property type="match status" value="1"/>
</dbReference>
<evidence type="ECO:0000259" key="15">
    <source>
        <dbReference type="SMART" id="SM00382"/>
    </source>
</evidence>
<keyword evidence="9" id="KW-0342">GTP-binding</keyword>
<dbReference type="CDD" id="cd17873">
    <property type="entry name" value="FlhF"/>
    <property type="match status" value="1"/>
</dbReference>
<dbReference type="GO" id="GO:0005525">
    <property type="term" value="F:GTP binding"/>
    <property type="evidence" value="ECO:0007669"/>
    <property type="project" value="UniProtKB-UniRule"/>
</dbReference>
<evidence type="ECO:0000313" key="17">
    <source>
        <dbReference type="EMBL" id="BAS27518.1"/>
    </source>
</evidence>
<dbReference type="STRING" id="1555112.LIP_1672"/>
<dbReference type="PANTHER" id="PTHR43134">
    <property type="entry name" value="SIGNAL RECOGNITION PARTICLE RECEPTOR SUBUNIT ALPHA"/>
    <property type="match status" value="1"/>
</dbReference>
<dbReference type="InterPro" id="IPR047040">
    <property type="entry name" value="FlhF__GTPase_dom"/>
</dbReference>
<gene>
    <name evidence="17" type="ORF">LIP_1672</name>
</gene>
<dbReference type="GO" id="GO:0003924">
    <property type="term" value="F:GTPase activity"/>
    <property type="evidence" value="ECO:0007669"/>
    <property type="project" value="UniProtKB-UniRule"/>
</dbReference>
<feature type="region of interest" description="Disordered" evidence="14">
    <location>
        <begin position="52"/>
        <end position="177"/>
    </location>
</feature>
<evidence type="ECO:0000256" key="11">
    <source>
        <dbReference type="ARBA" id="ARBA00023225"/>
    </source>
</evidence>
<dbReference type="InterPro" id="IPR000897">
    <property type="entry name" value="SRP54_GTPase_dom"/>
</dbReference>
<reference evidence="18" key="1">
    <citation type="submission" date="2015-07" db="EMBL/GenBank/DDBJ databases">
        <title>Complete genome sequence and phylogenetic analysis of Limnochorda pilosa.</title>
        <authorList>
            <person name="Watanabe M."/>
            <person name="Kojima H."/>
            <person name="Fukui M."/>
        </authorList>
    </citation>
    <scope>NUCLEOTIDE SEQUENCE [LARGE SCALE GENOMIC DNA]</scope>
    <source>
        <strain evidence="18">HC45</strain>
    </source>
</reference>
<evidence type="ECO:0000256" key="14">
    <source>
        <dbReference type="SAM" id="MobiDB-lite"/>
    </source>
</evidence>
<evidence type="ECO:0000256" key="10">
    <source>
        <dbReference type="ARBA" id="ARBA00023136"/>
    </source>
</evidence>
<comment type="function">
    <text evidence="12">Necessary for flagellar biosynthesis. May be involved in translocation of the flagellum.</text>
</comment>
<dbReference type="PATRIC" id="fig|1555112.3.peg.1705"/>
<evidence type="ECO:0000256" key="5">
    <source>
        <dbReference type="ARBA" id="ARBA00022475"/>
    </source>
</evidence>
<feature type="compositionally biased region" description="Low complexity" evidence="14">
    <location>
        <begin position="75"/>
        <end position="89"/>
    </location>
</feature>
<dbReference type="GO" id="GO:0006614">
    <property type="term" value="P:SRP-dependent cotranslational protein targeting to membrane"/>
    <property type="evidence" value="ECO:0007669"/>
    <property type="project" value="UniProtKB-UniRule"/>
</dbReference>
<feature type="compositionally biased region" description="Pro residues" evidence="14">
    <location>
        <begin position="147"/>
        <end position="157"/>
    </location>
</feature>
<sequence>MRVKRFVADTMQEAIARVKEEYGPEAVILQTRTFRRGLFGLMGARRTEVLAAVDPGPGRNGTGVGTRPAAREGGEPAAPGRAARTEGATLAPREPDGAPAARSASREPSARPAAPPGALEERAALLGRPNGRPYQGVATLSNGHARPPAPPAQPVAPPVWAVERTPPPAPAPEAGWPPGLERVYRRLVDRAVEPPFARRVVEGILPLLPPGLPVAEGRALELARDHLASLIPVSPSLRLGAGPRRVVVLVGPTGVGKTTSVAKLAAHHGLMAGHPVGLLSFDTYRVGAAEQLRTYAEIIGLPMEVVYHPGELAASLERMADRHLILVDTAGRSPQDLMRLQELRSYLRMLPEPEVYLVLSATVRFADMARAAERFEPLGYRHLIVTKMDEATAPGMVLNAVFQTGRPLAYLSTGQDVPDDFEAADPDRIAAHLLEDADE</sequence>
<evidence type="ECO:0000256" key="8">
    <source>
        <dbReference type="ARBA" id="ARBA00022927"/>
    </source>
</evidence>
<keyword evidence="17" id="KW-0969">Cilium</keyword>
<dbReference type="GO" id="GO:0005886">
    <property type="term" value="C:plasma membrane"/>
    <property type="evidence" value="ECO:0007669"/>
    <property type="project" value="UniProtKB-SubCell"/>
</dbReference>
<keyword evidence="18" id="KW-1185">Reference proteome</keyword>
<dbReference type="SMART" id="SM00962">
    <property type="entry name" value="SRP54"/>
    <property type="match status" value="1"/>
</dbReference>
<dbReference type="SMART" id="SM00382">
    <property type="entry name" value="AAA"/>
    <property type="match status" value="1"/>
</dbReference>
<dbReference type="SUPFAM" id="SSF52540">
    <property type="entry name" value="P-loop containing nucleoside triphosphate hydrolases"/>
    <property type="match status" value="1"/>
</dbReference>
<evidence type="ECO:0000256" key="4">
    <source>
        <dbReference type="ARBA" id="ARBA00022448"/>
    </source>
</evidence>
<dbReference type="Proteomes" id="UP000065807">
    <property type="component" value="Chromosome"/>
</dbReference>
<dbReference type="InterPro" id="IPR027417">
    <property type="entry name" value="P-loop_NTPase"/>
</dbReference>
<keyword evidence="11" id="KW-1006">Bacterial flagellum protein export</keyword>
<keyword evidence="5" id="KW-1003">Cell membrane</keyword>
<dbReference type="EMBL" id="AP014924">
    <property type="protein sequence ID" value="BAS27518.1"/>
    <property type="molecule type" value="Genomic_DNA"/>
</dbReference>
<evidence type="ECO:0000256" key="12">
    <source>
        <dbReference type="ARBA" id="ARBA00025337"/>
    </source>
</evidence>
<keyword evidence="17" id="KW-0966">Cell projection</keyword>
<dbReference type="GO" id="GO:0015031">
    <property type="term" value="P:protein transport"/>
    <property type="evidence" value="ECO:0007669"/>
    <property type="project" value="UniProtKB-KW"/>
</dbReference>
<comment type="similarity">
    <text evidence="2">Belongs to the GTP-binding SRP family.</text>
</comment>
<dbReference type="Gene3D" id="3.40.50.300">
    <property type="entry name" value="P-loop containing nucleotide triphosphate hydrolases"/>
    <property type="match status" value="1"/>
</dbReference>
<evidence type="ECO:0000256" key="6">
    <source>
        <dbReference type="ARBA" id="ARBA00022741"/>
    </source>
</evidence>
<evidence type="ECO:0000256" key="13">
    <source>
        <dbReference type="NCBIfam" id="TIGR03499"/>
    </source>
</evidence>
<organism evidence="17 18">
    <name type="scientific">Limnochorda pilosa</name>
    <dbReference type="NCBI Taxonomy" id="1555112"/>
    <lineage>
        <taxon>Bacteria</taxon>
        <taxon>Bacillati</taxon>
        <taxon>Bacillota</taxon>
        <taxon>Limnochordia</taxon>
        <taxon>Limnochordales</taxon>
        <taxon>Limnochordaceae</taxon>
        <taxon>Limnochorda</taxon>
    </lineage>
</organism>
<evidence type="ECO:0000256" key="1">
    <source>
        <dbReference type="ARBA" id="ARBA00004413"/>
    </source>
</evidence>
<dbReference type="OrthoDB" id="9778554at2"/>
<protein>
    <recommendedName>
        <fullName evidence="3 13">Flagellar biosynthesis protein FlhF</fullName>
    </recommendedName>
</protein>
<dbReference type="RefSeq" id="WP_082726019.1">
    <property type="nucleotide sequence ID" value="NZ_AP014924.1"/>
</dbReference>